<dbReference type="SUPFAM" id="SSF55486">
    <property type="entry name" value="Metalloproteases ('zincins'), catalytic domain"/>
    <property type="match status" value="1"/>
</dbReference>
<dbReference type="Gene3D" id="2.30.42.10">
    <property type="match status" value="1"/>
</dbReference>
<gene>
    <name evidence="3" type="ORF">AVDCRST_MAG56-87</name>
</gene>
<name>A0A6J4H7Z8_9SPHI</name>
<dbReference type="EMBL" id="CADCTQ010000011">
    <property type="protein sequence ID" value="CAA9213964.1"/>
    <property type="molecule type" value="Genomic_DNA"/>
</dbReference>
<sequence>MQYRFLFLCCLVTQWLAGQEKVRYQISFDNAVHHEARISVTFPGLPAAPLQVHLSRSSPGRYALHEFAKHVYHFTATDGQGKALAVGRPDPYSWSITGHSGTVNVSYTLFGNHADGTYTGINEIYAHLNMPATFLWAEGLENRPHEVTFNLPAGKNWNVATQLKPETGTTYSAPHLQYFMDSPTHVGNNLLREWTVTDKGKTKTIQLALHHNGTNAEADAYAERVEAVVREQQAVFGELPDYDFGRYTFLATYLPWVDGDGMEHRNSTVLTAPSSLREDAKGLLGTVSHEFFHAWNVERIRPKSLEPFDFMRANMSGELWFAEGFTNYYGALTLVRTGDNSVTDYAKRLTFVTNYLLNSPGRRLFSAVEMSQQAPFVDAAVAVEPNNRANTYISYYFYGEAIALALDLSLRVQFKNLGLDAYMRRVWEKYGKPEKPYTLDDLRVTLGEVTGNAAFADNFFGQYILGKEAAPYESLLAAAGFHMQKANPGKASLVQSKITYTNAGGVLDAPVLTTSPLYAAGLEQGDVLLTVDGERATESRVQAALNRRKPGDKLEIEFAQHNETKTATLTLAEDPTLSVVTFEEAGKPVTKAIRDFRQAWLKK</sequence>
<dbReference type="AlphaFoldDB" id="A0A6J4H7Z8"/>
<dbReference type="InterPro" id="IPR007963">
    <property type="entry name" value="Peptidase_M61_catalytic"/>
</dbReference>
<dbReference type="Pfam" id="PF17899">
    <property type="entry name" value="Peptidase_M61_N"/>
    <property type="match status" value="1"/>
</dbReference>
<dbReference type="InterPro" id="IPR036034">
    <property type="entry name" value="PDZ_sf"/>
</dbReference>
<feature type="domain" description="Peptidase M61 catalytic" evidence="1">
    <location>
        <begin position="284"/>
        <end position="401"/>
    </location>
</feature>
<protein>
    <recommendedName>
        <fullName evidence="4">PDZ domain-containing protein</fullName>
    </recommendedName>
</protein>
<evidence type="ECO:0008006" key="4">
    <source>
        <dbReference type="Google" id="ProtNLM"/>
    </source>
</evidence>
<dbReference type="SUPFAM" id="SSF50156">
    <property type="entry name" value="PDZ domain-like"/>
    <property type="match status" value="1"/>
</dbReference>
<evidence type="ECO:0000313" key="3">
    <source>
        <dbReference type="EMBL" id="CAA9213964.1"/>
    </source>
</evidence>
<dbReference type="Gene3D" id="1.10.390.10">
    <property type="entry name" value="Neutral Protease Domain 2"/>
    <property type="match status" value="1"/>
</dbReference>
<dbReference type="Pfam" id="PF05299">
    <property type="entry name" value="Peptidase_M61"/>
    <property type="match status" value="1"/>
</dbReference>
<dbReference type="PIRSF" id="PIRSF016493">
    <property type="entry name" value="Glycyl_aminpptds"/>
    <property type="match status" value="1"/>
</dbReference>
<reference evidence="3" key="1">
    <citation type="submission" date="2020-02" db="EMBL/GenBank/DDBJ databases">
        <authorList>
            <person name="Meier V. D."/>
        </authorList>
    </citation>
    <scope>NUCLEOTIDE SEQUENCE</scope>
    <source>
        <strain evidence="3">AVDCRST_MAG56</strain>
    </source>
</reference>
<evidence type="ECO:0000259" key="2">
    <source>
        <dbReference type="Pfam" id="PF17899"/>
    </source>
</evidence>
<dbReference type="InterPro" id="IPR024191">
    <property type="entry name" value="Peptidase_M61"/>
</dbReference>
<proteinExistence type="predicted"/>
<dbReference type="InterPro" id="IPR027268">
    <property type="entry name" value="Peptidase_M4/M1_CTD_sf"/>
</dbReference>
<feature type="domain" description="Peptidase M61 N-terminal" evidence="2">
    <location>
        <begin position="23"/>
        <end position="188"/>
    </location>
</feature>
<evidence type="ECO:0000259" key="1">
    <source>
        <dbReference type="Pfam" id="PF05299"/>
    </source>
</evidence>
<dbReference type="InterPro" id="IPR040756">
    <property type="entry name" value="Peptidase_M61_N"/>
</dbReference>
<accession>A0A6J4H7Z8</accession>
<organism evidence="3">
    <name type="scientific">uncultured Cytophagales bacterium</name>
    <dbReference type="NCBI Taxonomy" id="158755"/>
    <lineage>
        <taxon>Bacteria</taxon>
        <taxon>Pseudomonadati</taxon>
        <taxon>Bacteroidota</taxon>
        <taxon>Sphingobacteriia</taxon>
        <taxon>Sphingobacteriales</taxon>
        <taxon>environmental samples</taxon>
    </lineage>
</organism>
<dbReference type="Gene3D" id="2.60.40.3650">
    <property type="match status" value="1"/>
</dbReference>